<organism evidence="14 15">
    <name type="scientific">Halomonas huangheensis</name>
    <dbReference type="NCBI Taxonomy" id="1178482"/>
    <lineage>
        <taxon>Bacteria</taxon>
        <taxon>Pseudomonadati</taxon>
        <taxon>Pseudomonadota</taxon>
        <taxon>Gammaproteobacteria</taxon>
        <taxon>Oceanospirillales</taxon>
        <taxon>Halomonadaceae</taxon>
        <taxon>Halomonas</taxon>
    </lineage>
</organism>
<dbReference type="Pfam" id="PF01103">
    <property type="entry name" value="Omp85"/>
    <property type="match status" value="1"/>
</dbReference>
<dbReference type="PATRIC" id="fig|1178482.3.peg.548"/>
<evidence type="ECO:0000256" key="7">
    <source>
        <dbReference type="ARBA" id="ARBA00023136"/>
    </source>
</evidence>
<feature type="domain" description="TamA POTRA" evidence="13">
    <location>
        <begin position="33"/>
        <end position="101"/>
    </location>
</feature>
<dbReference type="Pfam" id="PF07244">
    <property type="entry name" value="POTRA"/>
    <property type="match status" value="1"/>
</dbReference>
<evidence type="ECO:0000256" key="10">
    <source>
        <dbReference type="ARBA" id="ARBA00093548"/>
    </source>
</evidence>
<dbReference type="eggNOG" id="COG0729">
    <property type="taxonomic scope" value="Bacteria"/>
</dbReference>
<keyword evidence="6" id="KW-0732">Signal</keyword>
<evidence type="ECO:0000256" key="9">
    <source>
        <dbReference type="ARBA" id="ARBA00033063"/>
    </source>
</evidence>
<dbReference type="Pfam" id="PF17243">
    <property type="entry name" value="POTRA_TamA_1"/>
    <property type="match status" value="1"/>
</dbReference>
<dbReference type="InterPro" id="IPR010827">
    <property type="entry name" value="BamA/TamA_POTRA"/>
</dbReference>
<feature type="domain" description="Bacterial surface antigen (D15)" evidence="11">
    <location>
        <begin position="328"/>
        <end position="621"/>
    </location>
</feature>
<comment type="similarity">
    <text evidence="2">Belongs to the TamA family.</text>
</comment>
<evidence type="ECO:0000256" key="8">
    <source>
        <dbReference type="ARBA" id="ARBA00023237"/>
    </source>
</evidence>
<evidence type="ECO:0000256" key="3">
    <source>
        <dbReference type="ARBA" id="ARBA00015419"/>
    </source>
</evidence>
<keyword evidence="15" id="KW-1185">Reference proteome</keyword>
<gene>
    <name evidence="14" type="ORF">BJB45_16455</name>
</gene>
<comment type="caution">
    <text evidence="14">The sequence shown here is derived from an EMBL/GenBank/DDBJ whole genome shotgun (WGS) entry which is preliminary data.</text>
</comment>
<dbReference type="GO" id="GO:0097347">
    <property type="term" value="C:TAM protein secretion complex"/>
    <property type="evidence" value="ECO:0007669"/>
    <property type="project" value="TreeGrafter"/>
</dbReference>
<keyword evidence="4" id="KW-1134">Transmembrane beta strand</keyword>
<keyword evidence="7" id="KW-0472">Membrane</keyword>
<dbReference type="RefSeq" id="WP_021817497.1">
    <property type="nucleotide sequence ID" value="NZ_AVBC01000014.1"/>
</dbReference>
<evidence type="ECO:0000259" key="12">
    <source>
        <dbReference type="Pfam" id="PF07244"/>
    </source>
</evidence>
<dbReference type="PANTHER" id="PTHR12815">
    <property type="entry name" value="SORTING AND ASSEMBLY MACHINERY SAMM50 PROTEIN FAMILY MEMBER"/>
    <property type="match status" value="1"/>
</dbReference>
<evidence type="ECO:0000313" key="15">
    <source>
        <dbReference type="Proteomes" id="UP000019113"/>
    </source>
</evidence>
<dbReference type="GO" id="GO:0009279">
    <property type="term" value="C:cell outer membrane"/>
    <property type="evidence" value="ECO:0007669"/>
    <property type="project" value="UniProtKB-SubCell"/>
</dbReference>
<dbReference type="InterPro" id="IPR000184">
    <property type="entry name" value="Bac_surfAg_D15"/>
</dbReference>
<keyword evidence="5" id="KW-0812">Transmembrane</keyword>
<feature type="domain" description="POTRA" evidence="12">
    <location>
        <begin position="193"/>
        <end position="253"/>
    </location>
</feature>
<keyword evidence="8" id="KW-0998">Cell outer membrane</keyword>
<dbReference type="OrthoDB" id="9803054at2"/>
<proteinExistence type="inferred from homology"/>
<protein>
    <recommendedName>
        <fullName evidence="3">Translocation and assembly module subunit TamA</fullName>
    </recommendedName>
    <alternativeName>
        <fullName evidence="9">Autotransporter assembly factor TamA</fullName>
    </alternativeName>
</protein>
<sequence>MDNRQPLRGKLLYWGSALMMLTVPVSAVALDAKIEGIEGDMADNVEIYLKNLDGGVYSINRLRAEVLRLTQEAMRVYGYYEPQVEIQFDSEEDPEEVALLINKGEPVTLEVIDFSLKGDAASDEPFQQAIDDYPQELGDVLLHEPYGSLKSRLQALNIERGYFDWQFTDERMEVRPWAHSARLYLGVNSGPRYRFGNVSIKGNHILEERLRNLVPFDYGDPYLASDVAELNNNLGSTEWFGSISVRPRLDRQKGALALPEHDSWWYALDVDGISEPVQGPRVSRSALTSATSLYAPEHPYMPVDVVVTPADRHQFQTGIGFATDVGPRLQFSWDQPWINRYGHSLDHKLYLSGPDQQFSGTYNIPLDDPLRDSYRLQYGLRNQDIEDTESFESTVDFGRRWEFDNGWEQVIYLRATYEDFTQADESNQVLLLYPGVQWSRTRTRNPQFPSWGDRQSLNLQYSSESWGSDAEFFRMTGDTAWIRMLGDDNRFIGRLGVGMIETDDFANIPPSLRFFTGGDTTVRGYSYESLSPEDDNGKLTGGQNLVTGSIEAQRRIKGKWWAAAFVDAGDAFDEWWPDTLNKSAGLGVRWISPVGPIRVDLAHPFDNDDSVRFHFAIGPEF</sequence>
<evidence type="ECO:0000256" key="1">
    <source>
        <dbReference type="ARBA" id="ARBA00004442"/>
    </source>
</evidence>
<evidence type="ECO:0000259" key="13">
    <source>
        <dbReference type="Pfam" id="PF17243"/>
    </source>
</evidence>
<dbReference type="AlphaFoldDB" id="W1ND12"/>
<dbReference type="EMBL" id="AVBC01000014">
    <property type="protein sequence ID" value="ERL52870.1"/>
    <property type="molecule type" value="Genomic_DNA"/>
</dbReference>
<dbReference type="InterPro" id="IPR039910">
    <property type="entry name" value="D15-like"/>
</dbReference>
<accession>W1ND12</accession>
<reference evidence="14 15" key="1">
    <citation type="submission" date="2013-08" db="EMBL/GenBank/DDBJ databases">
        <title>draft genome of Halomonas huanghegensis, strain BJGMM-B45T.</title>
        <authorList>
            <person name="Miao C."/>
            <person name="Wan Y."/>
            <person name="Jin W."/>
        </authorList>
    </citation>
    <scope>NUCLEOTIDE SEQUENCE [LARGE SCALE GENOMIC DNA]</scope>
    <source>
        <strain evidence="14 15">BJGMM-B45</strain>
    </source>
</reference>
<dbReference type="GO" id="GO:0009306">
    <property type="term" value="P:protein secretion"/>
    <property type="evidence" value="ECO:0007669"/>
    <property type="project" value="TreeGrafter"/>
</dbReference>
<dbReference type="Gene3D" id="2.40.160.50">
    <property type="entry name" value="membrane protein fhac: a member of the omp85/tpsb transporter family"/>
    <property type="match status" value="1"/>
</dbReference>
<evidence type="ECO:0000256" key="4">
    <source>
        <dbReference type="ARBA" id="ARBA00022452"/>
    </source>
</evidence>
<dbReference type="PANTHER" id="PTHR12815:SF47">
    <property type="entry name" value="TRANSLOCATION AND ASSEMBLY MODULE SUBUNIT TAMA"/>
    <property type="match status" value="1"/>
</dbReference>
<evidence type="ECO:0000256" key="2">
    <source>
        <dbReference type="ARBA" id="ARBA00010248"/>
    </source>
</evidence>
<dbReference type="Proteomes" id="UP000019113">
    <property type="component" value="Unassembled WGS sequence"/>
</dbReference>
<evidence type="ECO:0000313" key="14">
    <source>
        <dbReference type="EMBL" id="ERL52870.1"/>
    </source>
</evidence>
<comment type="subunit">
    <text evidence="10">Interacts with TamB to form the translocation and assembly module (TAM).</text>
</comment>
<evidence type="ECO:0000259" key="11">
    <source>
        <dbReference type="Pfam" id="PF01103"/>
    </source>
</evidence>
<dbReference type="InterPro" id="IPR035243">
    <property type="entry name" value="TamA_POTRA_Dom_1"/>
</dbReference>
<dbReference type="Gene3D" id="3.10.20.310">
    <property type="entry name" value="membrane protein fhac"/>
    <property type="match status" value="3"/>
</dbReference>
<name>W1ND12_9GAMM</name>
<comment type="subcellular location">
    <subcellularLocation>
        <location evidence="1">Cell outer membrane</location>
    </subcellularLocation>
</comment>
<evidence type="ECO:0000256" key="6">
    <source>
        <dbReference type="ARBA" id="ARBA00022729"/>
    </source>
</evidence>
<evidence type="ECO:0000256" key="5">
    <source>
        <dbReference type="ARBA" id="ARBA00022692"/>
    </source>
</evidence>
<dbReference type="STRING" id="1178482.AR456_10245"/>